<evidence type="ECO:0000313" key="3">
    <source>
        <dbReference type="Proteomes" id="UP001152562"/>
    </source>
</evidence>
<gene>
    <name evidence="2" type="ORF">PIBRA_LOCUS761</name>
</gene>
<sequence>MWNVRGLLKPGKFNIVDREATRCGLSICGLTETHWRGNGHFSTDAHAVYFSSSDDSSHNGVAIIIPKHTNNSVMGYEAVSDRIISMKLKALHVNINLIQAYAPTSEALPLVLESFYQDLQATIANIPNRELLIIMGDFNSKIDANSAQYSKCVGNFGLGVRNERGERFMQFADENNMVVANSLFQHHPRRLFTWTSPGGSTKNQIDYILIRSRWRTSILNAHTLPGADCGSDHELKDEVEAQSRSILQKDKTN</sequence>
<dbReference type="CDD" id="cd09076">
    <property type="entry name" value="L1-EN"/>
    <property type="match status" value="1"/>
</dbReference>
<dbReference type="EMBL" id="CALOZG010000001">
    <property type="protein sequence ID" value="CAH3890174.1"/>
    <property type="molecule type" value="Genomic_DNA"/>
</dbReference>
<evidence type="ECO:0000259" key="1">
    <source>
        <dbReference type="Pfam" id="PF03372"/>
    </source>
</evidence>
<dbReference type="Pfam" id="PF03372">
    <property type="entry name" value="Exo_endo_phos"/>
    <property type="match status" value="1"/>
</dbReference>
<dbReference type="Gene3D" id="3.60.10.10">
    <property type="entry name" value="Endonuclease/exonuclease/phosphatase"/>
    <property type="match status" value="1"/>
</dbReference>
<proteinExistence type="predicted"/>
<evidence type="ECO:0000313" key="2">
    <source>
        <dbReference type="EMBL" id="CAH3890174.1"/>
    </source>
</evidence>
<comment type="caution">
    <text evidence="2">The sequence shown here is derived from an EMBL/GenBank/DDBJ whole genome shotgun (WGS) entry which is preliminary data.</text>
</comment>
<protein>
    <recommendedName>
        <fullName evidence="1">Endonuclease/exonuclease/phosphatase domain-containing protein</fullName>
    </recommendedName>
</protein>
<keyword evidence="3" id="KW-1185">Reference proteome</keyword>
<reference evidence="2" key="1">
    <citation type="submission" date="2022-05" db="EMBL/GenBank/DDBJ databases">
        <authorList>
            <person name="Okamura Y."/>
        </authorList>
    </citation>
    <scope>NUCLEOTIDE SEQUENCE</scope>
</reference>
<dbReference type="PANTHER" id="PTHR23227">
    <property type="entry name" value="BUCENTAUR RELATED"/>
    <property type="match status" value="1"/>
</dbReference>
<dbReference type="AlphaFoldDB" id="A0A9P0SMP8"/>
<dbReference type="SUPFAM" id="SSF56219">
    <property type="entry name" value="DNase I-like"/>
    <property type="match status" value="1"/>
</dbReference>
<dbReference type="Proteomes" id="UP001152562">
    <property type="component" value="Unassembled WGS sequence"/>
</dbReference>
<accession>A0A9P0SMP8</accession>
<dbReference type="InterPro" id="IPR005135">
    <property type="entry name" value="Endo/exonuclease/phosphatase"/>
</dbReference>
<feature type="domain" description="Endonuclease/exonuclease/phosphatase" evidence="1">
    <location>
        <begin position="2"/>
        <end position="233"/>
    </location>
</feature>
<name>A0A9P0SMP8_PIEBR</name>
<dbReference type="PANTHER" id="PTHR23227:SF85">
    <property type="entry name" value="CRANIOFACIAL DEVELOPMENT PROTEIN 2"/>
    <property type="match status" value="1"/>
</dbReference>
<dbReference type="GO" id="GO:0003824">
    <property type="term" value="F:catalytic activity"/>
    <property type="evidence" value="ECO:0007669"/>
    <property type="project" value="InterPro"/>
</dbReference>
<dbReference type="InterPro" id="IPR036691">
    <property type="entry name" value="Endo/exonu/phosph_ase_sf"/>
</dbReference>
<dbReference type="InterPro" id="IPR027124">
    <property type="entry name" value="Swc5/CFDP1/2"/>
</dbReference>
<organism evidence="2 3">
    <name type="scientific">Pieris brassicae</name>
    <name type="common">White butterfly</name>
    <name type="synonym">Large white butterfly</name>
    <dbReference type="NCBI Taxonomy" id="7116"/>
    <lineage>
        <taxon>Eukaryota</taxon>
        <taxon>Metazoa</taxon>
        <taxon>Ecdysozoa</taxon>
        <taxon>Arthropoda</taxon>
        <taxon>Hexapoda</taxon>
        <taxon>Insecta</taxon>
        <taxon>Pterygota</taxon>
        <taxon>Neoptera</taxon>
        <taxon>Endopterygota</taxon>
        <taxon>Lepidoptera</taxon>
        <taxon>Glossata</taxon>
        <taxon>Ditrysia</taxon>
        <taxon>Papilionoidea</taxon>
        <taxon>Pieridae</taxon>
        <taxon>Pierinae</taxon>
        <taxon>Pieris</taxon>
    </lineage>
</organism>